<evidence type="ECO:0000313" key="1">
    <source>
        <dbReference type="EMBL" id="KAK9176886.1"/>
    </source>
</evidence>
<evidence type="ECO:0000313" key="2">
    <source>
        <dbReference type="Proteomes" id="UP001428341"/>
    </source>
</evidence>
<proteinExistence type="predicted"/>
<gene>
    <name evidence="1" type="ORF">WN944_028905</name>
</gene>
<organism evidence="1 2">
    <name type="scientific">Citrus x changshan-huyou</name>
    <dbReference type="NCBI Taxonomy" id="2935761"/>
    <lineage>
        <taxon>Eukaryota</taxon>
        <taxon>Viridiplantae</taxon>
        <taxon>Streptophyta</taxon>
        <taxon>Embryophyta</taxon>
        <taxon>Tracheophyta</taxon>
        <taxon>Spermatophyta</taxon>
        <taxon>Magnoliopsida</taxon>
        <taxon>eudicotyledons</taxon>
        <taxon>Gunneridae</taxon>
        <taxon>Pentapetalae</taxon>
        <taxon>rosids</taxon>
        <taxon>malvids</taxon>
        <taxon>Sapindales</taxon>
        <taxon>Rutaceae</taxon>
        <taxon>Aurantioideae</taxon>
        <taxon>Citrus</taxon>
    </lineage>
</organism>
<dbReference type="Proteomes" id="UP001428341">
    <property type="component" value="Unassembled WGS sequence"/>
</dbReference>
<accession>A0AAP0QEC8</accession>
<keyword evidence="2" id="KW-1185">Reference proteome</keyword>
<protein>
    <submittedName>
        <fullName evidence="1">Uncharacterized protein</fullName>
    </submittedName>
</protein>
<reference evidence="1 2" key="1">
    <citation type="submission" date="2024-05" db="EMBL/GenBank/DDBJ databases">
        <title>Haplotype-resolved chromosome-level genome assembly of Huyou (Citrus changshanensis).</title>
        <authorList>
            <person name="Miao C."/>
            <person name="Chen W."/>
            <person name="Wu Y."/>
            <person name="Wang L."/>
            <person name="Zhao S."/>
            <person name="Grierson D."/>
            <person name="Xu C."/>
            <person name="Chen K."/>
        </authorList>
    </citation>
    <scope>NUCLEOTIDE SEQUENCE [LARGE SCALE GENOMIC DNA]</scope>
    <source>
        <strain evidence="1">01-14</strain>
        <tissue evidence="1">Leaf</tissue>
    </source>
</reference>
<dbReference type="EMBL" id="JBCGBO010000025">
    <property type="protein sequence ID" value="KAK9176886.1"/>
    <property type="molecule type" value="Genomic_DNA"/>
</dbReference>
<dbReference type="AlphaFoldDB" id="A0AAP0QEC8"/>
<name>A0AAP0QEC8_9ROSI</name>
<sequence>MRVLGKRESKGTHDNANLIDENTKRYGVLQFWKQVSEAICLKWLYNHAQQMLDEMTPQESRVSSLVNSLSF</sequence>
<comment type="caution">
    <text evidence="1">The sequence shown here is derived from an EMBL/GenBank/DDBJ whole genome shotgun (WGS) entry which is preliminary data.</text>
</comment>